<dbReference type="Gene3D" id="1.10.150.50">
    <property type="entry name" value="Transcription Factor, Ets-1"/>
    <property type="match status" value="1"/>
</dbReference>
<evidence type="ECO:0000313" key="5">
    <source>
        <dbReference type="Proteomes" id="UP000318571"/>
    </source>
</evidence>
<feature type="compositionally biased region" description="Low complexity" evidence="3">
    <location>
        <begin position="491"/>
        <end position="513"/>
    </location>
</feature>
<proteinExistence type="predicted"/>
<protein>
    <recommendedName>
        <fullName evidence="6">SAM domain-containing protein</fullName>
    </recommendedName>
</protein>
<evidence type="ECO:0008006" key="6">
    <source>
        <dbReference type="Google" id="ProtNLM"/>
    </source>
</evidence>
<gene>
    <name evidence="4" type="ORF">TCAL_17161</name>
</gene>
<dbReference type="EMBL" id="VCGU01000008">
    <property type="protein sequence ID" value="TRY71902.1"/>
    <property type="molecule type" value="Genomic_DNA"/>
</dbReference>
<evidence type="ECO:0000256" key="1">
    <source>
        <dbReference type="ARBA" id="ARBA00004496"/>
    </source>
</evidence>
<dbReference type="PANTHER" id="PTHR12515">
    <property type="entry name" value="STERILE ALPHA MOTIF DOMAIN CONTAINING PROTEIN 4-RELATED"/>
    <property type="match status" value="1"/>
</dbReference>
<dbReference type="InterPro" id="IPR013761">
    <property type="entry name" value="SAM/pointed_sf"/>
</dbReference>
<dbReference type="STRING" id="6832.A0A553P2P5"/>
<sequence>MDKNSQPDLCSDQYPAIDHSIRNLDRGTRTGFSSTMPSHSLSTMIDDSRMCPQVTVSSVGGAITHYHSFTEGNFAIEEEDLGSRSSINNRIWRSHSLTPTVGSHLSTPDREWSVGGGKVRSNSLTVVRYNNNKSGSTVMMSGGTTLSTTPSETEKQIEELLNKLPDGSGMKELHIWLKSLRLHKYTTFLLKFSYEDLMALNAEQLPKDRVTEGAKGKILKEVKLINERPSTIRKLQLALEDISKLDDLVRLEKLLPEVEKVVLMPLKPYNATHHSLSMDLSSHSNNTLVHVIAPPKAASDSGMSDSFGDIPEDSTMPNWPSSCKPDTENIPQSIFEVLKKVCSIIVLSDCPVPKVVTKVVKNASALLEHCIEREAYQPQQKQTWWVQTTAGECPVGSQWLHEVVPKPSGLGLSQFGLFPEGHDGLFMNLQRRSVPEITPPLLYPQAKRNSYQGDARTVPITDSEILSNLLDCRRRESTLSCDSGYYLSLPESRRNSSLSSSDGSRRNSSLSSSDESRRNSFLDDSHHRDSFFSSTPTSYGRDHSLSSNISMGGTGCPLGLQSSPSDRRDSGLPQEPRSFLSVGSAAHARGAPGLTPLSGGLSSGFISDGSTDSQEEIHNLHKLNQDLYNISLSVTKQALEEN</sequence>
<dbReference type="PANTHER" id="PTHR12515:SF5">
    <property type="entry name" value="PROTEIN SMAUG"/>
    <property type="match status" value="1"/>
</dbReference>
<reference evidence="4 5" key="1">
    <citation type="journal article" date="2018" name="Nat. Ecol. Evol.">
        <title>Genomic signatures of mitonuclear coevolution across populations of Tigriopus californicus.</title>
        <authorList>
            <person name="Barreto F.S."/>
            <person name="Watson E.T."/>
            <person name="Lima T.G."/>
            <person name="Willett C.S."/>
            <person name="Edmands S."/>
            <person name="Li W."/>
            <person name="Burton R.S."/>
        </authorList>
    </citation>
    <scope>NUCLEOTIDE SEQUENCE [LARGE SCALE GENOMIC DNA]</scope>
    <source>
        <strain evidence="4 5">San Diego</strain>
    </source>
</reference>
<evidence type="ECO:0000256" key="2">
    <source>
        <dbReference type="ARBA" id="ARBA00022490"/>
    </source>
</evidence>
<dbReference type="Proteomes" id="UP000318571">
    <property type="component" value="Chromosome 7"/>
</dbReference>
<feature type="compositionally biased region" description="Basic and acidic residues" evidence="3">
    <location>
        <begin position="514"/>
        <end position="530"/>
    </location>
</feature>
<dbReference type="GO" id="GO:0000289">
    <property type="term" value="P:nuclear-transcribed mRNA poly(A) tail shortening"/>
    <property type="evidence" value="ECO:0007669"/>
    <property type="project" value="TreeGrafter"/>
</dbReference>
<dbReference type="InterPro" id="IPR050897">
    <property type="entry name" value="SMAUG/VTS1_RNA-bind"/>
</dbReference>
<keyword evidence="2" id="KW-0963">Cytoplasm</keyword>
<organism evidence="4 5">
    <name type="scientific">Tigriopus californicus</name>
    <name type="common">Marine copepod</name>
    <dbReference type="NCBI Taxonomy" id="6832"/>
    <lineage>
        <taxon>Eukaryota</taxon>
        <taxon>Metazoa</taxon>
        <taxon>Ecdysozoa</taxon>
        <taxon>Arthropoda</taxon>
        <taxon>Crustacea</taxon>
        <taxon>Multicrustacea</taxon>
        <taxon>Hexanauplia</taxon>
        <taxon>Copepoda</taxon>
        <taxon>Harpacticoida</taxon>
        <taxon>Harpacticidae</taxon>
        <taxon>Tigriopus</taxon>
    </lineage>
</organism>
<dbReference type="OMA" id="CIEREAY"/>
<keyword evidence="5" id="KW-1185">Reference proteome</keyword>
<name>A0A553P2P5_TIGCA</name>
<feature type="region of interest" description="Disordered" evidence="3">
    <location>
        <begin position="491"/>
        <end position="578"/>
    </location>
</feature>
<evidence type="ECO:0000313" key="4">
    <source>
        <dbReference type="EMBL" id="TRY71902.1"/>
    </source>
</evidence>
<comment type="subcellular location">
    <subcellularLocation>
        <location evidence="1">Cytoplasm</location>
    </subcellularLocation>
</comment>
<dbReference type="GO" id="GO:0003729">
    <property type="term" value="F:mRNA binding"/>
    <property type="evidence" value="ECO:0007669"/>
    <property type="project" value="TreeGrafter"/>
</dbReference>
<accession>A0A553P2P5</accession>
<comment type="caution">
    <text evidence="4">The sequence shown here is derived from an EMBL/GenBank/DDBJ whole genome shotgun (WGS) entry which is preliminary data.</text>
</comment>
<dbReference type="SUPFAM" id="SSF47769">
    <property type="entry name" value="SAM/Pointed domain"/>
    <property type="match status" value="1"/>
</dbReference>
<dbReference type="GO" id="GO:0000932">
    <property type="term" value="C:P-body"/>
    <property type="evidence" value="ECO:0007669"/>
    <property type="project" value="TreeGrafter"/>
</dbReference>
<dbReference type="AlphaFoldDB" id="A0A553P2P5"/>
<evidence type="ECO:0000256" key="3">
    <source>
        <dbReference type="SAM" id="MobiDB-lite"/>
    </source>
</evidence>